<dbReference type="GeneID" id="16077783"/>
<evidence type="ECO:0000313" key="4">
    <source>
        <dbReference type="Proteomes" id="UP000007799"/>
    </source>
</evidence>
<protein>
    <recommendedName>
        <fullName evidence="2">DUF4097 domain-containing protein</fullName>
    </recommendedName>
</protein>
<gene>
    <name evidence="3" type="ORF">PTSG_01214</name>
</gene>
<feature type="compositionally biased region" description="Low complexity" evidence="1">
    <location>
        <begin position="337"/>
        <end position="347"/>
    </location>
</feature>
<organism evidence="4">
    <name type="scientific">Salpingoeca rosetta (strain ATCC 50818 / BSB-021)</name>
    <dbReference type="NCBI Taxonomy" id="946362"/>
    <lineage>
        <taxon>Eukaryota</taxon>
        <taxon>Choanoflagellata</taxon>
        <taxon>Craspedida</taxon>
        <taxon>Salpingoecidae</taxon>
        <taxon>Salpingoeca</taxon>
    </lineage>
</organism>
<feature type="domain" description="DUF4097" evidence="2">
    <location>
        <begin position="153"/>
        <end position="299"/>
    </location>
</feature>
<dbReference type="PANTHER" id="PTHR34094">
    <property type="match status" value="1"/>
</dbReference>
<keyword evidence="4" id="KW-1185">Reference proteome</keyword>
<evidence type="ECO:0000313" key="3">
    <source>
        <dbReference type="EMBL" id="EGD80626.1"/>
    </source>
</evidence>
<accession>F2U152</accession>
<dbReference type="STRING" id="946362.F2U152"/>
<dbReference type="Proteomes" id="UP000007799">
    <property type="component" value="Unassembled WGS sequence"/>
</dbReference>
<dbReference type="InParanoid" id="F2U152"/>
<evidence type="ECO:0000259" key="2">
    <source>
        <dbReference type="Pfam" id="PF13349"/>
    </source>
</evidence>
<name>F2U152_SALR5</name>
<sequence length="435" mass="46304">MLALAVARCGRALWSHACLRTPASLSSFRTLPTSAAASAGAVTKDSTVSQFATVRISSSIPVHVQSLEPARRPSALKEDASVDDRTRVHIELKPDRSMHGGLTQDDLCIDHEGENLVVKCHRQGATLNVWVPFSCGVDAELKEADESSSPADLIVSKMEGGAISFKTGRGSCFLAGVKTSAVNGTSDAGNLVIDSLLGNVSYQSTTGSVFVRRVQSQEFDVELASGTASVEALYSDVTRVATESGHISVGDAHGPGSYRSDTGDITLGTVDGPMDVWTRTGNVFMHVARAVNGTVNSDSGIDNTEQMNPRESERLKWPEVLYCTRPHTRRGVHPNDATATTTTSNGSNGTGRPLATTALELRRKSGGKHDGRHGEIELQVGRAITEDVPHTGTITVTHAPGKLAVSCESYMQAVMGKRRSIITNMRAAWPQPSRT</sequence>
<evidence type="ECO:0000256" key="1">
    <source>
        <dbReference type="SAM" id="MobiDB-lite"/>
    </source>
</evidence>
<dbReference type="PANTHER" id="PTHR34094:SF1">
    <property type="entry name" value="PROTEIN FAM185A"/>
    <property type="match status" value="1"/>
</dbReference>
<feature type="region of interest" description="Disordered" evidence="1">
    <location>
        <begin position="327"/>
        <end position="353"/>
    </location>
</feature>
<dbReference type="EMBL" id="GL832958">
    <property type="protein sequence ID" value="EGD80626.1"/>
    <property type="molecule type" value="Genomic_DNA"/>
</dbReference>
<proteinExistence type="predicted"/>
<dbReference type="AlphaFoldDB" id="F2U152"/>
<dbReference type="Pfam" id="PF13349">
    <property type="entry name" value="DUF4097"/>
    <property type="match status" value="1"/>
</dbReference>
<dbReference type="KEGG" id="sre:PTSG_01214"/>
<dbReference type="InterPro" id="IPR025164">
    <property type="entry name" value="Toastrack_DUF4097"/>
</dbReference>
<dbReference type="RefSeq" id="XP_004997187.1">
    <property type="nucleotide sequence ID" value="XM_004997130.1"/>
</dbReference>
<reference evidence="3" key="1">
    <citation type="submission" date="2009-08" db="EMBL/GenBank/DDBJ databases">
        <title>Annotation of Salpingoeca rosetta.</title>
        <authorList>
            <consortium name="The Broad Institute Genome Sequencing Platform"/>
            <person name="Russ C."/>
            <person name="Cuomo C."/>
            <person name="Burger G."/>
            <person name="Gray M.W."/>
            <person name="Holland P.W.H."/>
            <person name="King N."/>
            <person name="Lang F.B.F."/>
            <person name="Roger A.J."/>
            <person name="Ruiz-Trillo I."/>
            <person name="Young S.K."/>
            <person name="Zeng Q."/>
            <person name="Gargeya S."/>
            <person name="Alvarado L."/>
            <person name="Berlin A."/>
            <person name="Chapman S.B."/>
            <person name="Chen Z."/>
            <person name="Freedman E."/>
            <person name="Gellesch M."/>
            <person name="Goldberg J."/>
            <person name="Griggs A."/>
            <person name="Gujja S."/>
            <person name="Heilman E."/>
            <person name="Heiman D."/>
            <person name="Howarth C."/>
            <person name="Mehta T."/>
            <person name="Neiman D."/>
            <person name="Pearson M."/>
            <person name="Roberts A."/>
            <person name="Saif S."/>
            <person name="Shea T."/>
            <person name="Shenoy N."/>
            <person name="Sisk P."/>
            <person name="Stolte C."/>
            <person name="Sykes S."/>
            <person name="White J."/>
            <person name="Yandava C."/>
            <person name="Haas B."/>
            <person name="Nusbaum C."/>
            <person name="Birren B."/>
        </authorList>
    </citation>
    <scope>NUCLEOTIDE SEQUENCE [LARGE SCALE GENOMIC DNA]</scope>
    <source>
        <strain evidence="3">ATCC 50818</strain>
    </source>
</reference>